<keyword evidence="2" id="KW-1185">Reference proteome</keyword>
<name>A0ABD0K3J8_9CAEN</name>
<gene>
    <name evidence="1" type="ORF">BaRGS_00026971</name>
</gene>
<feature type="non-terminal residue" evidence="1">
    <location>
        <position position="1"/>
    </location>
</feature>
<dbReference type="Proteomes" id="UP001519460">
    <property type="component" value="Unassembled WGS sequence"/>
</dbReference>
<evidence type="ECO:0000313" key="1">
    <source>
        <dbReference type="EMBL" id="KAK7481824.1"/>
    </source>
</evidence>
<dbReference type="AlphaFoldDB" id="A0ABD0K3J8"/>
<reference evidence="1 2" key="1">
    <citation type="journal article" date="2023" name="Sci. Data">
        <title>Genome assembly of the Korean intertidal mud-creeper Batillaria attramentaria.</title>
        <authorList>
            <person name="Patra A.K."/>
            <person name="Ho P.T."/>
            <person name="Jun S."/>
            <person name="Lee S.J."/>
            <person name="Kim Y."/>
            <person name="Won Y.J."/>
        </authorList>
    </citation>
    <scope>NUCLEOTIDE SEQUENCE [LARGE SCALE GENOMIC DNA]</scope>
    <source>
        <strain evidence="1">Wonlab-2016</strain>
    </source>
</reference>
<organism evidence="1 2">
    <name type="scientific">Batillaria attramentaria</name>
    <dbReference type="NCBI Taxonomy" id="370345"/>
    <lineage>
        <taxon>Eukaryota</taxon>
        <taxon>Metazoa</taxon>
        <taxon>Spiralia</taxon>
        <taxon>Lophotrochozoa</taxon>
        <taxon>Mollusca</taxon>
        <taxon>Gastropoda</taxon>
        <taxon>Caenogastropoda</taxon>
        <taxon>Sorbeoconcha</taxon>
        <taxon>Cerithioidea</taxon>
        <taxon>Batillariidae</taxon>
        <taxon>Batillaria</taxon>
    </lineage>
</organism>
<proteinExistence type="predicted"/>
<feature type="non-terminal residue" evidence="1">
    <location>
        <position position="116"/>
    </location>
</feature>
<accession>A0ABD0K3J8</accession>
<sequence length="116" mass="12977">LQRLTYLRVAVDRQIAFESAGTQPAIHYKDNNQYNDPYFDITGDGPDIIKMPVTGRNLTITRYGTTPEGAPYTCLSTFVKYRSGNVQMVDMARTVIIVMVTARGILVTNKTDTVQL</sequence>
<comment type="caution">
    <text evidence="1">The sequence shown here is derived from an EMBL/GenBank/DDBJ whole genome shotgun (WGS) entry which is preliminary data.</text>
</comment>
<protein>
    <submittedName>
        <fullName evidence="1">Uncharacterized protein</fullName>
    </submittedName>
</protein>
<evidence type="ECO:0000313" key="2">
    <source>
        <dbReference type="Proteomes" id="UP001519460"/>
    </source>
</evidence>
<dbReference type="EMBL" id="JACVVK020000256">
    <property type="protein sequence ID" value="KAK7481824.1"/>
    <property type="molecule type" value="Genomic_DNA"/>
</dbReference>